<dbReference type="Pfam" id="PF00593">
    <property type="entry name" value="TonB_dep_Rec_b-barrel"/>
    <property type="match status" value="1"/>
</dbReference>
<proteinExistence type="inferred from homology"/>
<keyword evidence="6 12" id="KW-0675">Receptor</keyword>
<dbReference type="InterPro" id="IPR010917">
    <property type="entry name" value="TonB_rcpt_CS"/>
</dbReference>
<evidence type="ECO:0000256" key="7">
    <source>
        <dbReference type="PROSITE-ProRule" id="PRU01360"/>
    </source>
</evidence>
<dbReference type="InterPro" id="IPR012910">
    <property type="entry name" value="Plug_dom"/>
</dbReference>
<comment type="caution">
    <text evidence="12">The sequence shown here is derived from an EMBL/GenBank/DDBJ whole genome shotgun (WGS) entry which is preliminary data.</text>
</comment>
<evidence type="ECO:0000256" key="4">
    <source>
        <dbReference type="ARBA" id="ARBA00023065"/>
    </source>
</evidence>
<keyword evidence="7" id="KW-1134">Transmembrane beta strand</keyword>
<dbReference type="PROSITE" id="PS01156">
    <property type="entry name" value="TONB_DEPENDENT_REC_2"/>
    <property type="match status" value="1"/>
</dbReference>
<evidence type="ECO:0000256" key="8">
    <source>
        <dbReference type="PROSITE-ProRule" id="PRU10144"/>
    </source>
</evidence>
<sequence length="745" mass="80529">MKSTLNGRCLSAPASEARQLTSVVGRTHKATPIALAVGLALGGVTFYVPLASAQSTTPEPSNIESLPQLDVLGNTISANEAYSGGQVANGSRAGMLGEKDFMETPFNSISYTEKFIADSQAQAVTDVIAATDPSVFSSGVTGENLESYSIRGFRSDIGDVTFDGMFGVAPYYRSSPEMFERIEVLKGPSALLNGMPPNGSVGGSVNLVPKRAGNEPMTEFTATYMSDSQFGGHIDVGRRFGKRNQFGVRFNGVYRDGETAVNQQEKEVQLASLALDWRGDQARISADLYMSEDRINGATRGLTLAPGVKLPRPPEPDTLLNPDWGFNHSKDKGAMLRGEIDVSDQVMVYAAIGTSETTFRATNSSVAQIINDAGDYRNNMGDVGDEAKRTSVETGLQSHFQTGYIGHEVAINAQRYKEDYQLNARRGVLNQDWITNIYNPVWDPRDTPFNVQPITQTDLRLTSYGIADTLSVAEDRVQLTLGLRHQEVVQDSALASTGMPLSSYDESAVTPAVAVIFKATDALSVYANYIEGLSQGATAPTTAENAGEVFEPYKTKQNEIGLKFDLGDFAHTLSLYQIKRPNSYTDPVTNVFSSGGEQRNRGAEWSFFGSPLHRLRLMGGIAYLDAELTKTAGGVNQGNQAPGIPELTGKLGVEWDVPALLGLTLTGNTTSVSEQYINSDNFISLSGRTLYDMGARYDTSVSGQSLIWRLNIKNLTNKTYWATPHYTSLGVGAPRTVMLSATMGF</sequence>
<dbReference type="InterPro" id="IPR000531">
    <property type="entry name" value="Beta-barrel_TonB"/>
</dbReference>
<keyword evidence="7" id="KW-0813">Transport</keyword>
<keyword evidence="7 9" id="KW-0472">Membrane</keyword>
<dbReference type="PANTHER" id="PTHR32552:SF82">
    <property type="entry name" value="FCUA PROTEIN"/>
    <property type="match status" value="1"/>
</dbReference>
<dbReference type="PANTHER" id="PTHR32552">
    <property type="entry name" value="FERRICHROME IRON RECEPTOR-RELATED"/>
    <property type="match status" value="1"/>
</dbReference>
<organism evidence="12 13">
    <name type="scientific">Marinobacter salexigens</name>
    <dbReference type="NCBI Taxonomy" id="1925763"/>
    <lineage>
        <taxon>Bacteria</taxon>
        <taxon>Pseudomonadati</taxon>
        <taxon>Pseudomonadota</taxon>
        <taxon>Gammaproteobacteria</taxon>
        <taxon>Pseudomonadales</taxon>
        <taxon>Marinobacteraceae</taxon>
        <taxon>Marinobacter</taxon>
    </lineage>
</organism>
<evidence type="ECO:0000259" key="11">
    <source>
        <dbReference type="Pfam" id="PF07715"/>
    </source>
</evidence>
<dbReference type="InterPro" id="IPR010105">
    <property type="entry name" value="TonB_sidphr_rcpt"/>
</dbReference>
<evidence type="ECO:0000313" key="12">
    <source>
        <dbReference type="EMBL" id="MBU2872954.1"/>
    </source>
</evidence>
<keyword evidence="7" id="KW-0812">Transmembrane</keyword>
<keyword evidence="5 9" id="KW-0798">TonB box</keyword>
<dbReference type="RefSeq" id="WP_216006825.1">
    <property type="nucleotide sequence ID" value="NZ_JAHKPV010000001.1"/>
</dbReference>
<feature type="short sequence motif" description="TonB C-terminal box" evidence="8">
    <location>
        <begin position="728"/>
        <end position="745"/>
    </location>
</feature>
<evidence type="ECO:0000256" key="5">
    <source>
        <dbReference type="ARBA" id="ARBA00023077"/>
    </source>
</evidence>
<dbReference type="Proteomes" id="UP000753376">
    <property type="component" value="Unassembled WGS sequence"/>
</dbReference>
<keyword evidence="3" id="KW-0408">Iron</keyword>
<evidence type="ECO:0000256" key="1">
    <source>
        <dbReference type="ARBA" id="ARBA00009810"/>
    </source>
</evidence>
<evidence type="ECO:0000256" key="6">
    <source>
        <dbReference type="ARBA" id="ARBA00023170"/>
    </source>
</evidence>
<dbReference type="InterPro" id="IPR039426">
    <property type="entry name" value="TonB-dep_rcpt-like"/>
</dbReference>
<dbReference type="EMBL" id="JAHKPV010000001">
    <property type="protein sequence ID" value="MBU2872954.1"/>
    <property type="molecule type" value="Genomic_DNA"/>
</dbReference>
<accession>A0ABS6A4L8</accession>
<comment type="similarity">
    <text evidence="1 7 9">Belongs to the TonB-dependent receptor family.</text>
</comment>
<dbReference type="CDD" id="cd01347">
    <property type="entry name" value="ligand_gated_channel"/>
    <property type="match status" value="1"/>
</dbReference>
<gene>
    <name evidence="12" type="ORF">KO508_02950</name>
</gene>
<keyword evidence="2" id="KW-0410">Iron transport</keyword>
<dbReference type="PROSITE" id="PS52016">
    <property type="entry name" value="TONB_DEPENDENT_REC_3"/>
    <property type="match status" value="1"/>
</dbReference>
<feature type="domain" description="TonB-dependent receptor plug" evidence="11">
    <location>
        <begin position="102"/>
        <end position="195"/>
    </location>
</feature>
<keyword evidence="13" id="KW-1185">Reference proteome</keyword>
<name>A0ABS6A4L8_9GAMM</name>
<evidence type="ECO:0000256" key="3">
    <source>
        <dbReference type="ARBA" id="ARBA00023004"/>
    </source>
</evidence>
<keyword evidence="7" id="KW-0998">Cell outer membrane</keyword>
<evidence type="ECO:0000256" key="2">
    <source>
        <dbReference type="ARBA" id="ARBA00022496"/>
    </source>
</evidence>
<keyword evidence="4" id="KW-0406">Ion transport</keyword>
<feature type="domain" description="TonB-dependent receptor-like beta-barrel" evidence="10">
    <location>
        <begin position="294"/>
        <end position="715"/>
    </location>
</feature>
<dbReference type="NCBIfam" id="TIGR01783">
    <property type="entry name" value="TonB-siderophor"/>
    <property type="match status" value="1"/>
</dbReference>
<dbReference type="Pfam" id="PF07715">
    <property type="entry name" value="Plug"/>
    <property type="match status" value="1"/>
</dbReference>
<comment type="subcellular location">
    <subcellularLocation>
        <location evidence="7">Cell outer membrane</location>
        <topology evidence="7">Multi-pass membrane protein</topology>
    </subcellularLocation>
</comment>
<evidence type="ECO:0000256" key="9">
    <source>
        <dbReference type="RuleBase" id="RU003357"/>
    </source>
</evidence>
<evidence type="ECO:0000259" key="10">
    <source>
        <dbReference type="Pfam" id="PF00593"/>
    </source>
</evidence>
<protein>
    <submittedName>
        <fullName evidence="12">TonB-dependent siderophore receptor</fullName>
    </submittedName>
</protein>
<evidence type="ECO:0000313" key="13">
    <source>
        <dbReference type="Proteomes" id="UP000753376"/>
    </source>
</evidence>
<reference evidence="12 13" key="1">
    <citation type="submission" date="2021-05" db="EMBL/GenBank/DDBJ databases">
        <title>Draft genomes of bacteria isolated from model marine particles.</title>
        <authorList>
            <person name="Datta M.S."/>
            <person name="Schwartzman J.A."/>
            <person name="Enke T.N."/>
            <person name="Saavedra J."/>
            <person name="Cermak N."/>
            <person name="Cordero O.X."/>
        </authorList>
    </citation>
    <scope>NUCLEOTIDE SEQUENCE [LARGE SCALE GENOMIC DNA]</scope>
    <source>
        <strain evidence="12 13">D2M19</strain>
    </source>
</reference>